<keyword evidence="3" id="KW-1185">Reference proteome</keyword>
<gene>
    <name evidence="2" type="ORF">JM93_01756</name>
</gene>
<dbReference type="AlphaFoldDB" id="A0A562T866"/>
<dbReference type="EMBL" id="VLLF01000003">
    <property type="protein sequence ID" value="TWI89553.1"/>
    <property type="molecule type" value="Genomic_DNA"/>
</dbReference>
<evidence type="ECO:0000313" key="2">
    <source>
        <dbReference type="EMBL" id="TWI89553.1"/>
    </source>
</evidence>
<dbReference type="Pfam" id="PF16917">
    <property type="entry name" value="BPL_LplA_LipB_2"/>
    <property type="match status" value="1"/>
</dbReference>
<dbReference type="InterPro" id="IPR045864">
    <property type="entry name" value="aa-tRNA-synth_II/BPL/LPL"/>
</dbReference>
<sequence length="259" mass="27455">MSETQLIAGFDVELPPLLNGRAVVPPQDPFATAVDAAGAGDGEAGDVFWAVAPERVHLAILLEPEVEQARVQEMIFTLMVASADAIGALGPPELAYTWNWPRDVCANDAKLGSVQFQVLEAAEGGVPDFAVVGLNLRLQPYLGEEPGNAPDRTSLFDEGAVELTADAAIGAICRHFLSWLHRWETDGFKPIHDAWLFRCNGYRKAVVSKGLGKAGTFSGIDETGNLLLTDPDTGSVEMISVSEGLKPGGGFVPARSGAE</sequence>
<proteinExistence type="predicted"/>
<dbReference type="RefSeq" id="WP_145342268.1">
    <property type="nucleotide sequence ID" value="NZ_VLLF01000003.1"/>
</dbReference>
<accession>A0A562T866</accession>
<name>A0A562T866_9HYPH</name>
<reference evidence="2 3" key="1">
    <citation type="submission" date="2019-07" db="EMBL/GenBank/DDBJ databases">
        <title>Genomic Encyclopedia of Archaeal and Bacterial Type Strains, Phase II (KMG-II): from individual species to whole genera.</title>
        <authorList>
            <person name="Goeker M."/>
        </authorList>
    </citation>
    <scope>NUCLEOTIDE SEQUENCE [LARGE SCALE GENOMIC DNA]</scope>
    <source>
        <strain evidence="2 3">ATCC BAA-252</strain>
    </source>
</reference>
<organism evidence="2 3">
    <name type="scientific">Roseibium hamelinense</name>
    <dbReference type="NCBI Taxonomy" id="150831"/>
    <lineage>
        <taxon>Bacteria</taxon>
        <taxon>Pseudomonadati</taxon>
        <taxon>Pseudomonadota</taxon>
        <taxon>Alphaproteobacteria</taxon>
        <taxon>Hyphomicrobiales</taxon>
        <taxon>Stappiaceae</taxon>
        <taxon>Roseibium</taxon>
    </lineage>
</organism>
<evidence type="ECO:0000313" key="3">
    <source>
        <dbReference type="Proteomes" id="UP000320593"/>
    </source>
</evidence>
<evidence type="ECO:0000259" key="1">
    <source>
        <dbReference type="Pfam" id="PF16917"/>
    </source>
</evidence>
<dbReference type="InterPro" id="IPR004143">
    <property type="entry name" value="BPL_LPL_catalytic"/>
</dbReference>
<dbReference type="Gene3D" id="3.30.930.10">
    <property type="entry name" value="Bira Bifunctional Protein, Domain 2"/>
    <property type="match status" value="1"/>
</dbReference>
<protein>
    <submittedName>
        <fullName evidence="2">Biotin-(Acetyl-CoA carboxylase) ligase</fullName>
    </submittedName>
</protein>
<dbReference type="Proteomes" id="UP000320593">
    <property type="component" value="Unassembled WGS sequence"/>
</dbReference>
<dbReference type="OrthoDB" id="7657788at2"/>
<dbReference type="GO" id="GO:0016874">
    <property type="term" value="F:ligase activity"/>
    <property type="evidence" value="ECO:0007669"/>
    <property type="project" value="UniProtKB-KW"/>
</dbReference>
<keyword evidence="2" id="KW-0436">Ligase</keyword>
<dbReference type="SUPFAM" id="SSF55681">
    <property type="entry name" value="Class II aaRS and biotin synthetases"/>
    <property type="match status" value="1"/>
</dbReference>
<feature type="domain" description="BPL/LPL catalytic" evidence="1">
    <location>
        <begin position="14"/>
        <end position="196"/>
    </location>
</feature>
<comment type="caution">
    <text evidence="2">The sequence shown here is derived from an EMBL/GenBank/DDBJ whole genome shotgun (WGS) entry which is preliminary data.</text>
</comment>